<sequence length="226" mass="24642">MPRTHIYKGQPGHVGRFGLLNVGDHVDLHLDEELSLIGNPDFEPLSEQTLPEKIVPLKARFIHDLRRIDWAGAQIASELRTLSRHTLVNILVAMNELGIEVDAFDSMPTDDVVDNIRRAARAHGWDMLTPAERLECPAASDEDTGEEGGQEDDDDEPNGEDDKEPQGEKASEGGDKEPSADNEEDAEEDEGDEDDKEPPSEEATAAPAGPARKRAAAKNAAKPSKP</sequence>
<proteinExistence type="predicted"/>
<accession>A0A6J5NRY8</accession>
<feature type="compositionally biased region" description="Acidic residues" evidence="1">
    <location>
        <begin position="140"/>
        <end position="163"/>
    </location>
</feature>
<feature type="compositionally biased region" description="Low complexity" evidence="1">
    <location>
        <begin position="217"/>
        <end position="226"/>
    </location>
</feature>
<reference evidence="2" key="1">
    <citation type="submission" date="2020-04" db="EMBL/GenBank/DDBJ databases">
        <authorList>
            <person name="Chiriac C."/>
            <person name="Salcher M."/>
            <person name="Ghai R."/>
            <person name="Kavagutti S V."/>
        </authorList>
    </citation>
    <scope>NUCLEOTIDE SEQUENCE</scope>
</reference>
<gene>
    <name evidence="2" type="ORF">UFOVP783_62</name>
</gene>
<name>A0A6J5NRY8_9CAUD</name>
<evidence type="ECO:0000313" key="2">
    <source>
        <dbReference type="EMBL" id="CAB4162550.1"/>
    </source>
</evidence>
<feature type="compositionally biased region" description="Low complexity" evidence="1">
    <location>
        <begin position="201"/>
        <end position="210"/>
    </location>
</feature>
<feature type="compositionally biased region" description="Basic and acidic residues" evidence="1">
    <location>
        <begin position="164"/>
        <end position="179"/>
    </location>
</feature>
<feature type="compositionally biased region" description="Acidic residues" evidence="1">
    <location>
        <begin position="180"/>
        <end position="196"/>
    </location>
</feature>
<evidence type="ECO:0000256" key="1">
    <source>
        <dbReference type="SAM" id="MobiDB-lite"/>
    </source>
</evidence>
<organism evidence="2">
    <name type="scientific">uncultured Caudovirales phage</name>
    <dbReference type="NCBI Taxonomy" id="2100421"/>
    <lineage>
        <taxon>Viruses</taxon>
        <taxon>Duplodnaviria</taxon>
        <taxon>Heunggongvirae</taxon>
        <taxon>Uroviricota</taxon>
        <taxon>Caudoviricetes</taxon>
        <taxon>Peduoviridae</taxon>
        <taxon>Maltschvirus</taxon>
        <taxon>Maltschvirus maltsch</taxon>
    </lineage>
</organism>
<dbReference type="EMBL" id="LR796738">
    <property type="protein sequence ID" value="CAB4162550.1"/>
    <property type="molecule type" value="Genomic_DNA"/>
</dbReference>
<protein>
    <submittedName>
        <fullName evidence="2">Uncharacterized protein</fullName>
    </submittedName>
</protein>
<feature type="region of interest" description="Disordered" evidence="1">
    <location>
        <begin position="130"/>
        <end position="226"/>
    </location>
</feature>